<sequence length="128" mass="14155">MADRDDDSGFSFTLPPMRIPPVTLPDRVRLIVPVFERPEQPDKSTRLRVRLRTLVAFLLLFDLVDALLVLQGSPAPWFRAVIGTALLTIVVGPVSFAYLWEGLAVFAGVGWLAVAPSATLLLLARFLR</sequence>
<evidence type="ECO:0000313" key="2">
    <source>
        <dbReference type="EMBL" id="GAA5045995.1"/>
    </source>
</evidence>
<organism evidence="2 3">
    <name type="scientific">Haladaptatus pallidirubidus</name>
    <dbReference type="NCBI Taxonomy" id="1008152"/>
    <lineage>
        <taxon>Archaea</taxon>
        <taxon>Methanobacteriati</taxon>
        <taxon>Methanobacteriota</taxon>
        <taxon>Stenosarchaea group</taxon>
        <taxon>Halobacteria</taxon>
        <taxon>Halobacteriales</taxon>
        <taxon>Haladaptataceae</taxon>
        <taxon>Haladaptatus</taxon>
    </lineage>
</organism>
<evidence type="ECO:0000313" key="3">
    <source>
        <dbReference type="Proteomes" id="UP001501729"/>
    </source>
</evidence>
<keyword evidence="1" id="KW-1133">Transmembrane helix</keyword>
<evidence type="ECO:0000256" key="1">
    <source>
        <dbReference type="SAM" id="Phobius"/>
    </source>
</evidence>
<gene>
    <name evidence="2" type="ORF">GCM10025751_14670</name>
</gene>
<dbReference type="AlphaFoldDB" id="A0AAV3UED2"/>
<dbReference type="GeneID" id="68612057"/>
<feature type="transmembrane region" description="Helical" evidence="1">
    <location>
        <begin position="105"/>
        <end position="127"/>
    </location>
</feature>
<dbReference type="RefSeq" id="WP_227776252.1">
    <property type="nucleotide sequence ID" value="NZ_BAABKX010000001.1"/>
</dbReference>
<keyword evidence="1" id="KW-0472">Membrane</keyword>
<keyword evidence="1" id="KW-0812">Transmembrane</keyword>
<dbReference type="Proteomes" id="UP001501729">
    <property type="component" value="Unassembled WGS sequence"/>
</dbReference>
<comment type="caution">
    <text evidence="2">The sequence shown here is derived from an EMBL/GenBank/DDBJ whole genome shotgun (WGS) entry which is preliminary data.</text>
</comment>
<keyword evidence="3" id="KW-1185">Reference proteome</keyword>
<feature type="transmembrane region" description="Helical" evidence="1">
    <location>
        <begin position="51"/>
        <end position="70"/>
    </location>
</feature>
<dbReference type="EMBL" id="BAABKX010000001">
    <property type="protein sequence ID" value="GAA5045995.1"/>
    <property type="molecule type" value="Genomic_DNA"/>
</dbReference>
<feature type="transmembrane region" description="Helical" evidence="1">
    <location>
        <begin position="77"/>
        <end position="99"/>
    </location>
</feature>
<proteinExistence type="predicted"/>
<reference evidence="2 3" key="1">
    <citation type="journal article" date="2019" name="Int. J. Syst. Evol. Microbiol.">
        <title>The Global Catalogue of Microorganisms (GCM) 10K type strain sequencing project: providing services to taxonomists for standard genome sequencing and annotation.</title>
        <authorList>
            <consortium name="The Broad Institute Genomics Platform"/>
            <consortium name="The Broad Institute Genome Sequencing Center for Infectious Disease"/>
            <person name="Wu L."/>
            <person name="Ma J."/>
        </authorList>
    </citation>
    <scope>NUCLEOTIDE SEQUENCE [LARGE SCALE GENOMIC DNA]</scope>
    <source>
        <strain evidence="2 3">JCM 17504</strain>
    </source>
</reference>
<protein>
    <submittedName>
        <fullName evidence="2">Uncharacterized protein</fullName>
    </submittedName>
</protein>
<accession>A0AAV3UED2</accession>
<name>A0AAV3UED2_9EURY</name>